<dbReference type="Pfam" id="PF13302">
    <property type="entry name" value="Acetyltransf_3"/>
    <property type="match status" value="1"/>
</dbReference>
<name>A0ABS5APW6_9PSEU</name>
<dbReference type="Proteomes" id="UP001519363">
    <property type="component" value="Unassembled WGS sequence"/>
</dbReference>
<protein>
    <submittedName>
        <fullName evidence="2">RimJ/RimL family protein N-acetyltransferase</fullName>
    </submittedName>
</protein>
<dbReference type="InterPro" id="IPR051908">
    <property type="entry name" value="Ribosomal_N-acetyltransferase"/>
</dbReference>
<evidence type="ECO:0000313" key="3">
    <source>
        <dbReference type="Proteomes" id="UP001519363"/>
    </source>
</evidence>
<dbReference type="Gene3D" id="3.40.630.30">
    <property type="match status" value="1"/>
</dbReference>
<organism evidence="2 3">
    <name type="scientific">Crossiella equi</name>
    <dbReference type="NCBI Taxonomy" id="130796"/>
    <lineage>
        <taxon>Bacteria</taxon>
        <taxon>Bacillati</taxon>
        <taxon>Actinomycetota</taxon>
        <taxon>Actinomycetes</taxon>
        <taxon>Pseudonocardiales</taxon>
        <taxon>Pseudonocardiaceae</taxon>
        <taxon>Crossiella</taxon>
    </lineage>
</organism>
<keyword evidence="3" id="KW-1185">Reference proteome</keyword>
<comment type="caution">
    <text evidence="2">The sequence shown here is derived from an EMBL/GenBank/DDBJ whole genome shotgun (WGS) entry which is preliminary data.</text>
</comment>
<dbReference type="PANTHER" id="PTHR43441">
    <property type="entry name" value="RIBOSOMAL-PROTEIN-SERINE ACETYLTRANSFERASE"/>
    <property type="match status" value="1"/>
</dbReference>
<evidence type="ECO:0000259" key="1">
    <source>
        <dbReference type="PROSITE" id="PS51186"/>
    </source>
</evidence>
<proteinExistence type="predicted"/>
<dbReference type="PROSITE" id="PS51186">
    <property type="entry name" value="GNAT"/>
    <property type="match status" value="1"/>
</dbReference>
<dbReference type="EMBL" id="JAGIOO010000001">
    <property type="protein sequence ID" value="MBP2478595.1"/>
    <property type="molecule type" value="Genomic_DNA"/>
</dbReference>
<reference evidence="2 3" key="1">
    <citation type="submission" date="2021-03" db="EMBL/GenBank/DDBJ databases">
        <title>Sequencing the genomes of 1000 actinobacteria strains.</title>
        <authorList>
            <person name="Klenk H.-P."/>
        </authorList>
    </citation>
    <scope>NUCLEOTIDE SEQUENCE [LARGE SCALE GENOMIC DNA]</scope>
    <source>
        <strain evidence="2 3">DSM 44580</strain>
    </source>
</reference>
<dbReference type="InterPro" id="IPR000182">
    <property type="entry name" value="GNAT_dom"/>
</dbReference>
<feature type="domain" description="N-acetyltransferase" evidence="1">
    <location>
        <begin position="16"/>
        <end position="170"/>
    </location>
</feature>
<dbReference type="InterPro" id="IPR016181">
    <property type="entry name" value="Acyl_CoA_acyltransferase"/>
</dbReference>
<dbReference type="SUPFAM" id="SSF55729">
    <property type="entry name" value="Acyl-CoA N-acyltransferases (Nat)"/>
    <property type="match status" value="1"/>
</dbReference>
<gene>
    <name evidence="2" type="ORF">JOF53_007467</name>
</gene>
<sequence length="170" mass="18483">MDIRLSAVAMPAAAGVLMRPWLPEDVPDLVEIGGDTAIRRWTSAAFDDAGAAARWVDEQRQGWVAGTRFAFAVLSERGEVLGHVVLKGVGGEPEVGYWVVERARGCGVASRVLAAVTRWGFETFEPVRIRLRHQADNTASCRVAERCGYLRVDHPLAEHLHVAVRSAAGV</sequence>
<dbReference type="RefSeq" id="WP_209707611.1">
    <property type="nucleotide sequence ID" value="NZ_JAGIOO010000001.1"/>
</dbReference>
<accession>A0ABS5APW6</accession>
<dbReference type="PANTHER" id="PTHR43441:SF10">
    <property type="entry name" value="ACETYLTRANSFERASE"/>
    <property type="match status" value="1"/>
</dbReference>
<evidence type="ECO:0000313" key="2">
    <source>
        <dbReference type="EMBL" id="MBP2478595.1"/>
    </source>
</evidence>